<dbReference type="EMBL" id="MLQR01000020">
    <property type="protein sequence ID" value="OIJ14369.1"/>
    <property type="molecule type" value="Genomic_DNA"/>
</dbReference>
<proteinExistence type="predicted"/>
<dbReference type="RefSeq" id="WP_071309170.1">
    <property type="nucleotide sequence ID" value="NZ_MLQR01000020.1"/>
</dbReference>
<evidence type="ECO:0000313" key="1">
    <source>
        <dbReference type="EMBL" id="OIJ14369.1"/>
    </source>
</evidence>
<sequence length="169" mass="18943">MGFKISIMIFTLFLFGMGVTGCGISDNQDLSLSSNVIKTEKTLPASFYELAEQGTLAYKVTNQDAFNEHWDYFGLTGVPKDVDWDSQAILFLGIIESGSCPLEFYTVELSTDKSELIIHLKAETERACTDDATPRTFVLALDADEVTEVSYINVYNYYGLNPRVKIYEN</sequence>
<dbReference type="Proteomes" id="UP000179524">
    <property type="component" value="Unassembled WGS sequence"/>
</dbReference>
<name>A0A1S2LPC2_9BACI</name>
<gene>
    <name evidence="1" type="ORF">BKP37_08455</name>
</gene>
<accession>A0A1S2LPC2</accession>
<dbReference type="AlphaFoldDB" id="A0A1S2LPC2"/>
<evidence type="ECO:0008006" key="3">
    <source>
        <dbReference type="Google" id="ProtNLM"/>
    </source>
</evidence>
<comment type="caution">
    <text evidence="1">The sequence shown here is derived from an EMBL/GenBank/DDBJ whole genome shotgun (WGS) entry which is preliminary data.</text>
</comment>
<dbReference type="OrthoDB" id="2990781at2"/>
<reference evidence="1 2" key="1">
    <citation type="submission" date="2016-10" db="EMBL/GenBank/DDBJ databases">
        <title>Draft genome sequences of four alkaliphilic bacteria belonging to the Anaerobacillus genus.</title>
        <authorList>
            <person name="Bassil N.M."/>
            <person name="Lloyd J.R."/>
        </authorList>
    </citation>
    <scope>NUCLEOTIDE SEQUENCE [LARGE SCALE GENOMIC DNA]</scope>
    <source>
        <strain evidence="1 2">DSM 18345</strain>
    </source>
</reference>
<evidence type="ECO:0000313" key="2">
    <source>
        <dbReference type="Proteomes" id="UP000179524"/>
    </source>
</evidence>
<protein>
    <recommendedName>
        <fullName evidence="3">PrcB C-terminal domain-containing protein</fullName>
    </recommendedName>
</protein>
<keyword evidence="2" id="KW-1185">Reference proteome</keyword>
<organism evidence="1 2">
    <name type="scientific">Anaerobacillus alkalilacustris</name>
    <dbReference type="NCBI Taxonomy" id="393763"/>
    <lineage>
        <taxon>Bacteria</taxon>
        <taxon>Bacillati</taxon>
        <taxon>Bacillota</taxon>
        <taxon>Bacilli</taxon>
        <taxon>Bacillales</taxon>
        <taxon>Bacillaceae</taxon>
        <taxon>Anaerobacillus</taxon>
    </lineage>
</organism>
<dbReference type="PROSITE" id="PS51257">
    <property type="entry name" value="PROKAR_LIPOPROTEIN"/>
    <property type="match status" value="1"/>
</dbReference>